<proteinExistence type="inferred from homology"/>
<keyword evidence="7" id="KW-1185">Reference proteome</keyword>
<sequence>MTRWKNRSTSFFAKTIRGLAAAALIAVGSATLPNATPAAHAVEVTVTHWGVLMYGAPYAVAIEKGFYRDAGIDVTGVLTSKGGGTTMRNVMAAGMPYGEVSLAAVVAAINQGIDLKIVHTGVQTVGEILWVTMPDSPVRTAADLNGQKVAFTSPKSVTDMLLTMVTDKHGVSVDAVAAGGIGAGLTMVEQGAVVAAPVMDPVWARFQDRFRPVFMVQDELPQMTQTVGVTTAEFARSNPDTLRALIAARKRGVAFVYENPEETADIVAKHYEMDRDLALRAINNLIELSYWGSGEFNLEAMDNMIGGLRIIGEVEGTVDWNRFVDASFLD</sequence>
<dbReference type="SUPFAM" id="SSF53850">
    <property type="entry name" value="Periplasmic binding protein-like II"/>
    <property type="match status" value="1"/>
</dbReference>
<evidence type="ECO:0000259" key="5">
    <source>
        <dbReference type="Pfam" id="PF09084"/>
    </source>
</evidence>
<keyword evidence="3 4" id="KW-0732">Signal</keyword>
<dbReference type="PANTHER" id="PTHR30024:SF47">
    <property type="entry name" value="TAURINE-BINDING PERIPLASMIC PROTEIN"/>
    <property type="match status" value="1"/>
</dbReference>
<dbReference type="AlphaFoldDB" id="A0A972J8Y2"/>
<feature type="chain" id="PRO_5038044929" evidence="4">
    <location>
        <begin position="42"/>
        <end position="330"/>
    </location>
</feature>
<gene>
    <name evidence="6" type="ORF">GPA21_12990</name>
</gene>
<dbReference type="Proteomes" id="UP000599523">
    <property type="component" value="Unassembled WGS sequence"/>
</dbReference>
<accession>A0A972J8Y2</accession>
<organism evidence="6 7">
    <name type="scientific">Azoarcus taiwanensis</name>
    <dbReference type="NCBI Taxonomy" id="666964"/>
    <lineage>
        <taxon>Bacteria</taxon>
        <taxon>Pseudomonadati</taxon>
        <taxon>Pseudomonadota</taxon>
        <taxon>Betaproteobacteria</taxon>
        <taxon>Rhodocyclales</taxon>
        <taxon>Zoogloeaceae</taxon>
        <taxon>Azoarcus</taxon>
    </lineage>
</organism>
<evidence type="ECO:0000313" key="7">
    <source>
        <dbReference type="Proteomes" id="UP000599523"/>
    </source>
</evidence>
<evidence type="ECO:0000256" key="4">
    <source>
        <dbReference type="SAM" id="SignalP"/>
    </source>
</evidence>
<evidence type="ECO:0000256" key="2">
    <source>
        <dbReference type="ARBA" id="ARBA00010742"/>
    </source>
</evidence>
<comment type="similarity">
    <text evidence="2">Belongs to the bacterial solute-binding protein SsuA/TauA family.</text>
</comment>
<reference evidence="6" key="1">
    <citation type="submission" date="2019-12" db="EMBL/GenBank/DDBJ databases">
        <title>Comparative genomics gives insights into the taxonomy of the Azoarcus-Aromatoleum group and reveals separate origins of nif in the plant-associated Azoarcus and non-plant-associated Aromatoleum sub-groups.</title>
        <authorList>
            <person name="Lafos M."/>
            <person name="Maluk M."/>
            <person name="Batista M."/>
            <person name="Junghare M."/>
            <person name="Carmona M."/>
            <person name="Faoro H."/>
            <person name="Cruz L.M."/>
            <person name="Battistoni F."/>
            <person name="De Souza E."/>
            <person name="Pedrosa F."/>
            <person name="Chen W.-M."/>
            <person name="Poole P.S."/>
            <person name="Dixon R.A."/>
            <person name="James E.K."/>
        </authorList>
    </citation>
    <scope>NUCLEOTIDE SEQUENCE</scope>
    <source>
        <strain evidence="6">NSC3</strain>
    </source>
</reference>
<dbReference type="Gene3D" id="3.40.190.10">
    <property type="entry name" value="Periplasmic binding protein-like II"/>
    <property type="match status" value="2"/>
</dbReference>
<evidence type="ECO:0000313" key="6">
    <source>
        <dbReference type="EMBL" id="NMG03876.1"/>
    </source>
</evidence>
<name>A0A972J8Y2_9RHOO</name>
<dbReference type="Pfam" id="PF09084">
    <property type="entry name" value="NMT1"/>
    <property type="match status" value="1"/>
</dbReference>
<dbReference type="InterPro" id="IPR015168">
    <property type="entry name" value="SsuA/THI5"/>
</dbReference>
<dbReference type="GO" id="GO:0042597">
    <property type="term" value="C:periplasmic space"/>
    <property type="evidence" value="ECO:0007669"/>
    <property type="project" value="UniProtKB-SubCell"/>
</dbReference>
<comment type="caution">
    <text evidence="6">The sequence shown here is derived from an EMBL/GenBank/DDBJ whole genome shotgun (WGS) entry which is preliminary data.</text>
</comment>
<protein>
    <submittedName>
        <fullName evidence="6">ABC transporter substrate-binding protein</fullName>
    </submittedName>
</protein>
<feature type="domain" description="SsuA/THI5-like" evidence="5">
    <location>
        <begin position="56"/>
        <end position="262"/>
    </location>
</feature>
<feature type="signal peptide" evidence="4">
    <location>
        <begin position="1"/>
        <end position="41"/>
    </location>
</feature>
<evidence type="ECO:0000256" key="1">
    <source>
        <dbReference type="ARBA" id="ARBA00004418"/>
    </source>
</evidence>
<dbReference type="EMBL" id="WTVM01000079">
    <property type="protein sequence ID" value="NMG03876.1"/>
    <property type="molecule type" value="Genomic_DNA"/>
</dbReference>
<dbReference type="RefSeq" id="WP_168988573.1">
    <property type="nucleotide sequence ID" value="NZ_CAWPHM010000307.1"/>
</dbReference>
<dbReference type="PANTHER" id="PTHR30024">
    <property type="entry name" value="ALIPHATIC SULFONATES-BINDING PROTEIN-RELATED"/>
    <property type="match status" value="1"/>
</dbReference>
<evidence type="ECO:0000256" key="3">
    <source>
        <dbReference type="ARBA" id="ARBA00022729"/>
    </source>
</evidence>
<dbReference type="GO" id="GO:0042918">
    <property type="term" value="P:alkanesulfonate transmembrane transport"/>
    <property type="evidence" value="ECO:0007669"/>
    <property type="project" value="TreeGrafter"/>
</dbReference>
<comment type="subcellular location">
    <subcellularLocation>
        <location evidence="1">Periplasm</location>
    </subcellularLocation>
</comment>